<evidence type="ECO:0000256" key="3">
    <source>
        <dbReference type="ARBA" id="ARBA00023015"/>
    </source>
</evidence>
<feature type="compositionally biased region" description="Basic and acidic residues" evidence="6">
    <location>
        <begin position="167"/>
        <end position="187"/>
    </location>
</feature>
<gene>
    <name evidence="8" type="ORF">BOH78_4907</name>
    <name evidence="7" type="ORF">C5L36_0C08710</name>
</gene>
<dbReference type="Proteomes" id="UP000189274">
    <property type="component" value="Unassembled WGS sequence"/>
</dbReference>
<keyword evidence="10" id="KW-1185">Reference proteome</keyword>
<dbReference type="GO" id="GO:0010468">
    <property type="term" value="P:regulation of gene expression"/>
    <property type="evidence" value="ECO:0007669"/>
    <property type="project" value="UniProtKB-ARBA"/>
</dbReference>
<accession>A0A1V2LFU4</accession>
<reference evidence="8" key="2">
    <citation type="submission" date="2017-01" db="EMBL/GenBank/DDBJ databases">
        <authorList>
            <person name="Mah S.A."/>
            <person name="Swanson W.J."/>
            <person name="Moy G.W."/>
            <person name="Vacquier V.D."/>
        </authorList>
    </citation>
    <scope>NUCLEOTIDE SEQUENCE [LARGE SCALE GENOMIC DNA]</scope>
    <source>
        <strain evidence="8">129</strain>
    </source>
</reference>
<feature type="compositionally biased region" description="Basic and acidic residues" evidence="6">
    <location>
        <begin position="8"/>
        <end position="31"/>
    </location>
</feature>
<evidence type="ECO:0000313" key="10">
    <source>
        <dbReference type="Proteomes" id="UP000249293"/>
    </source>
</evidence>
<feature type="compositionally biased region" description="Acidic residues" evidence="6">
    <location>
        <begin position="129"/>
        <end position="152"/>
    </location>
</feature>
<comment type="subcellular location">
    <subcellularLocation>
        <location evidence="1">Nucleus</location>
    </subcellularLocation>
</comment>
<dbReference type="OrthoDB" id="20886at2759"/>
<keyword evidence="5" id="KW-0539">Nucleus</keyword>
<name>A0A1V2LFU4_PICKU</name>
<dbReference type="SMART" id="SM01401">
    <property type="entry name" value="Sds3"/>
    <property type="match status" value="1"/>
</dbReference>
<evidence type="ECO:0000256" key="4">
    <source>
        <dbReference type="ARBA" id="ARBA00023163"/>
    </source>
</evidence>
<feature type="region of interest" description="Disordered" evidence="6">
    <location>
        <begin position="1"/>
        <end position="187"/>
    </location>
</feature>
<reference evidence="7 10" key="3">
    <citation type="submission" date="2018-06" db="EMBL/GenBank/DDBJ databases">
        <title>Population genomics shows no distinction between pathogenic Candida krusei and environmental Pichia kudriavzevii: One species, four names.</title>
        <authorList>
            <person name="Douglass A.P."/>
            <person name="Offei B."/>
            <person name="Braun-Galleani S."/>
            <person name="Coughlan A.Y."/>
            <person name="Martos A."/>
            <person name="Ortiz-Merino R.A."/>
            <person name="Byrne K.P."/>
            <person name="Wolfe K.H."/>
        </authorList>
    </citation>
    <scope>NUCLEOTIDE SEQUENCE [LARGE SCALE GENOMIC DNA]</scope>
    <source>
        <strain evidence="7 10">CBS573</strain>
    </source>
</reference>
<feature type="compositionally biased region" description="Basic and acidic residues" evidence="6">
    <location>
        <begin position="108"/>
        <end position="128"/>
    </location>
</feature>
<dbReference type="Proteomes" id="UP000249293">
    <property type="component" value="Chromosome 3"/>
</dbReference>
<keyword evidence="4" id="KW-0804">Transcription</keyword>
<evidence type="ECO:0000256" key="1">
    <source>
        <dbReference type="ARBA" id="ARBA00004123"/>
    </source>
</evidence>
<evidence type="ECO:0000256" key="2">
    <source>
        <dbReference type="ARBA" id="ARBA00022491"/>
    </source>
</evidence>
<reference evidence="9" key="1">
    <citation type="journal article" date="2017" name="Genome Announc.">
        <title>Genome sequences of Cyberlindnera fabianii 65, Pichia kudriavzevii 129, and Saccharomyces cerevisiae 131 isolated from fermented masau fruits in Zimbabwe.</title>
        <authorList>
            <person name="van Rijswijck I.M.H."/>
            <person name="Derks M.F.L."/>
            <person name="Abee T."/>
            <person name="de Ridder D."/>
            <person name="Smid E.J."/>
        </authorList>
    </citation>
    <scope>NUCLEOTIDE SEQUENCE [LARGE SCALE GENOMIC DNA]</scope>
    <source>
        <strain evidence="9">129</strain>
    </source>
</reference>
<dbReference type="EMBL" id="MQVM01000049">
    <property type="protein sequence ID" value="ONH70882.1"/>
    <property type="molecule type" value="Genomic_DNA"/>
</dbReference>
<keyword evidence="3" id="KW-0805">Transcription regulation</keyword>
<sequence>MEPPSMLQHKELPSSDAETDRMEGIDERESQLEQLAEAQENKRKRNSESDDVAGKKAKVEDQKETDGTEENKEPEGRCSGKDSAQIEVKHEKTYIQGGADNNEQTSVEEGKHENKKQIEDGTAKKEEEVAADGNDEEEEEEEEEDGDDDEEGEGGRKGAEGELQNNVKERDNDANEHQVERKNKGLEEREMNRVNAVNDLKEIEILFAQLKDKLYETQLTKLEFELKLCENNQHPELLDYMRMIDEDFKKKTERLMNLQKYQLKTLDNQTRATRVAIHQQFMKLRQDIKQEEVVKITTDWYDINKERRVLDMQAMGLPEYYQYNRSINSYNIQQYIPSLINQRNSTYRELAKIQGLINYKEMFPSSLNNLKGCTRDELDEDLKDLGLFKNGTAKKNSATDNSV</sequence>
<evidence type="ECO:0000313" key="9">
    <source>
        <dbReference type="Proteomes" id="UP000189274"/>
    </source>
</evidence>
<dbReference type="Pfam" id="PF08598">
    <property type="entry name" value="Sds3"/>
    <property type="match status" value="1"/>
</dbReference>
<dbReference type="AlphaFoldDB" id="A0A1V2LFU4"/>
<feature type="compositionally biased region" description="Basic and acidic residues" evidence="6">
    <location>
        <begin position="46"/>
        <end position="80"/>
    </location>
</feature>
<evidence type="ECO:0000256" key="6">
    <source>
        <dbReference type="SAM" id="MobiDB-lite"/>
    </source>
</evidence>
<keyword evidence="2" id="KW-0678">Repressor</keyword>
<dbReference type="InterPro" id="IPR013907">
    <property type="entry name" value="Sds3"/>
</dbReference>
<dbReference type="PANTHER" id="PTHR21964">
    <property type="entry name" value="BREAST CANCER METASTASIS-SUPPRESSOR 1"/>
    <property type="match status" value="1"/>
</dbReference>
<dbReference type="VEuPathDB" id="FungiDB:C5L36_0C08710"/>
<evidence type="ECO:0000313" key="7">
    <source>
        <dbReference type="EMBL" id="AWU76959.1"/>
    </source>
</evidence>
<proteinExistence type="predicted"/>
<dbReference type="STRING" id="4909.A0A1V2LFU4"/>
<dbReference type="GO" id="GO:0005654">
    <property type="term" value="C:nucleoplasm"/>
    <property type="evidence" value="ECO:0007669"/>
    <property type="project" value="UniProtKB-ARBA"/>
</dbReference>
<evidence type="ECO:0000256" key="5">
    <source>
        <dbReference type="ARBA" id="ARBA00023242"/>
    </source>
</evidence>
<evidence type="ECO:0000313" key="8">
    <source>
        <dbReference type="EMBL" id="ONH70882.1"/>
    </source>
</evidence>
<dbReference type="EMBL" id="CP028775">
    <property type="protein sequence ID" value="AWU76959.1"/>
    <property type="molecule type" value="Genomic_DNA"/>
</dbReference>
<protein>
    <submittedName>
        <fullName evidence="8">Transcriptional regulatory protein DEP1</fullName>
    </submittedName>
</protein>
<organism evidence="8 9">
    <name type="scientific">Pichia kudriavzevii</name>
    <name type="common">Yeast</name>
    <name type="synonym">Issatchenkia orientalis</name>
    <dbReference type="NCBI Taxonomy" id="4909"/>
    <lineage>
        <taxon>Eukaryota</taxon>
        <taxon>Fungi</taxon>
        <taxon>Dikarya</taxon>
        <taxon>Ascomycota</taxon>
        <taxon>Saccharomycotina</taxon>
        <taxon>Pichiomycetes</taxon>
        <taxon>Pichiales</taxon>
        <taxon>Pichiaceae</taxon>
        <taxon>Pichia</taxon>
    </lineage>
</organism>